<dbReference type="AlphaFoldDB" id="A0AAI9G092"/>
<evidence type="ECO:0000259" key="1">
    <source>
        <dbReference type="PROSITE" id="PS50994"/>
    </source>
</evidence>
<dbReference type="InterPro" id="IPR047656">
    <property type="entry name" value="IS481-like_transpos"/>
</dbReference>
<feature type="domain" description="Integrase catalytic" evidence="1">
    <location>
        <begin position="128"/>
        <end position="308"/>
    </location>
</feature>
<sequence>MNHHKNARLTVHSRALLIRRILHEGLRPEEAAQACGVSVRTAYKWLARFRQFGAPGLENRSSRPHQTPHATPAPVIEQIKEHRRKRQTYLTISKALGVGHSTISRLMRAHGLNRLCRLEPPKEVIRYEYDQPGGLLHLDIKKLGNFQRPGHRTDAKRRGNAAGGGWGYVHVAIDDHSRVAFSSVHPNEQAETACQALLGALQYYASLGITFKRILTDNGACYRSTAFAKLLKSLGIKHIRTKPYTPRPNGKAERFIQTSLREWAYAREYASSDQRNSVLTQWLHHYNWHRPHMGIGGQPPISRVLLNNVVGLHN</sequence>
<comment type="caution">
    <text evidence="2">The sequence shown here is derived from an EMBL/GenBank/DDBJ whole genome shotgun (WGS) entry which is preliminary data.</text>
</comment>
<dbReference type="Pfam" id="PF13011">
    <property type="entry name" value="LZ_Tnp_IS481"/>
    <property type="match status" value="1"/>
</dbReference>
<accession>A0AAI9G092</accession>
<dbReference type="GO" id="GO:0003676">
    <property type="term" value="F:nucleic acid binding"/>
    <property type="evidence" value="ECO:0007669"/>
    <property type="project" value="InterPro"/>
</dbReference>
<reference evidence="2" key="1">
    <citation type="submission" date="2023-08" db="EMBL/GenBank/DDBJ databases">
        <authorList>
            <consortium name="Clinical and Environmental Microbiology Branch: Whole genome sequencing antimicrobial resistance pathogens in the healthcare setting"/>
        </authorList>
    </citation>
    <scope>NUCLEOTIDE SEQUENCE</scope>
    <source>
        <strain evidence="2">2023CJ-00293</strain>
    </source>
</reference>
<dbReference type="Gene3D" id="3.30.420.10">
    <property type="entry name" value="Ribonuclease H-like superfamily/Ribonuclease H"/>
    <property type="match status" value="1"/>
</dbReference>
<dbReference type="Pfam" id="PF13683">
    <property type="entry name" value="rve_3"/>
    <property type="match status" value="1"/>
</dbReference>
<dbReference type="PANTHER" id="PTHR35004">
    <property type="entry name" value="TRANSPOSASE RV3428C-RELATED"/>
    <property type="match status" value="1"/>
</dbReference>
<evidence type="ECO:0000313" key="3">
    <source>
        <dbReference type="Proteomes" id="UP001225498"/>
    </source>
</evidence>
<protein>
    <submittedName>
        <fullName evidence="2">IS481-like element ISStma1 family transposase</fullName>
    </submittedName>
</protein>
<dbReference type="PANTHER" id="PTHR35004:SF7">
    <property type="entry name" value="INTEGRASE PROTEIN"/>
    <property type="match status" value="1"/>
</dbReference>
<dbReference type="SUPFAM" id="SSF46689">
    <property type="entry name" value="Homeodomain-like"/>
    <property type="match status" value="1"/>
</dbReference>
<dbReference type="EMBL" id="ABLTIR010000020">
    <property type="protein sequence ID" value="EKZ1926410.1"/>
    <property type="molecule type" value="Genomic_DNA"/>
</dbReference>
<dbReference type="Proteomes" id="UP001225498">
    <property type="component" value="Unassembled WGS sequence"/>
</dbReference>
<dbReference type="NCBIfam" id="NF033577">
    <property type="entry name" value="transpos_IS481"/>
    <property type="match status" value="1"/>
</dbReference>
<dbReference type="PROSITE" id="PS50994">
    <property type="entry name" value="INTEGRASE"/>
    <property type="match status" value="1"/>
</dbReference>
<dbReference type="InterPro" id="IPR012337">
    <property type="entry name" value="RNaseH-like_sf"/>
</dbReference>
<dbReference type="InterPro" id="IPR001584">
    <property type="entry name" value="Integrase_cat-core"/>
</dbReference>
<evidence type="ECO:0000313" key="2">
    <source>
        <dbReference type="EMBL" id="EKZ1926410.1"/>
    </source>
</evidence>
<organism evidence="2 3">
    <name type="scientific">Stenotrophomonas maltophilia</name>
    <name type="common">Pseudomonas maltophilia</name>
    <name type="synonym">Xanthomonas maltophilia</name>
    <dbReference type="NCBI Taxonomy" id="40324"/>
    <lineage>
        <taxon>Bacteria</taxon>
        <taxon>Pseudomonadati</taxon>
        <taxon>Pseudomonadota</taxon>
        <taxon>Gammaproteobacteria</taxon>
        <taxon>Lysobacterales</taxon>
        <taxon>Lysobacteraceae</taxon>
        <taxon>Stenotrophomonas</taxon>
        <taxon>Stenotrophomonas maltophilia group</taxon>
    </lineage>
</organism>
<gene>
    <name evidence="2" type="ORF">REH87_001403</name>
</gene>
<proteinExistence type="predicted"/>
<dbReference type="GO" id="GO:0015074">
    <property type="term" value="P:DNA integration"/>
    <property type="evidence" value="ECO:0007669"/>
    <property type="project" value="InterPro"/>
</dbReference>
<dbReference type="InterPro" id="IPR009057">
    <property type="entry name" value="Homeodomain-like_sf"/>
</dbReference>
<dbReference type="InterPro" id="IPR036397">
    <property type="entry name" value="RNaseH_sf"/>
</dbReference>
<dbReference type="SUPFAM" id="SSF53098">
    <property type="entry name" value="Ribonuclease H-like"/>
    <property type="match status" value="1"/>
</dbReference>
<name>A0AAI9G092_STEMA</name>
<dbReference type="InterPro" id="IPR024967">
    <property type="entry name" value="DNA-bd_IS481-type"/>
</dbReference>
<dbReference type="RefSeq" id="WP_049450792.1">
    <property type="nucleotide sequence ID" value="NZ_CP133414.1"/>
</dbReference>